<evidence type="ECO:0000256" key="10">
    <source>
        <dbReference type="ARBA" id="ARBA00042373"/>
    </source>
</evidence>
<dbReference type="Gene3D" id="3.20.20.80">
    <property type="entry name" value="Glycosidases"/>
    <property type="match status" value="1"/>
</dbReference>
<dbReference type="GO" id="GO:0005886">
    <property type="term" value="C:plasma membrane"/>
    <property type="evidence" value="ECO:0007669"/>
    <property type="project" value="UniProtKB-SubCell"/>
</dbReference>
<keyword evidence="12" id="KW-1133">Transmembrane helix</keyword>
<sequence>MISRRAPLTLLLISLVISLGAIAAVWWWLGLPADLARAPIDPNDKVQCISYAPFRSHQTSLSPATQVSREQIAEDLAQLAKVTDCIRTYATDLGLDQIPGLAAEAGLKVIQGIFLDRDRRKNSEQIAAGIRLARDYPGTVIALVVGNEVLLRKEMAASELAAAIRTVKAQAGVPVTYADVWEFWLGNRELDDAVDFVTIHILPYWENVPIPAERAAAHAGEIRRRVASAFPGKEILIGEFGWPSAGRMRESALPSRINQARAVSEVLDLARRENFRVNLFEAYDEGWKQELEGTVGGSWGLFDSLWRTLKYPPGVPVRNYPLWKLQMCSGLALAILVFSAAWLRSRRTPTQPRAVVWVAVGVSATTAGILFGVSAQKMFYESSGVGGWLLWGSFLAAATASPLFGANALMSGRGLPGLLDVLGPKQGRVRSALEILHGLVLIVTLVIGTATAIGLVFDPRNIDFPFSSLTMAAVPFAAIALLNPAGEGSRPLAESIFAGVFLAAAIYVGFNEGPSNWQSLWTCAAFVLLALTLLRVRASDHSVGETAAVKN</sequence>
<evidence type="ECO:0000256" key="6">
    <source>
        <dbReference type="ARBA" id="ARBA00023277"/>
    </source>
</evidence>
<keyword evidence="3" id="KW-0378">Hydrolase</keyword>
<dbReference type="SUPFAM" id="SSF51445">
    <property type="entry name" value="(Trans)glycosidases"/>
    <property type="match status" value="1"/>
</dbReference>
<keyword evidence="8" id="KW-0624">Polysaccharide degradation</keyword>
<feature type="transmembrane region" description="Helical" evidence="12">
    <location>
        <begin position="431"/>
        <end position="454"/>
    </location>
</feature>
<dbReference type="Proteomes" id="UP000215884">
    <property type="component" value="Chromosome"/>
</dbReference>
<keyword evidence="14" id="KW-1185">Reference proteome</keyword>
<evidence type="ECO:0000256" key="8">
    <source>
        <dbReference type="ARBA" id="ARBA00023326"/>
    </source>
</evidence>
<keyword evidence="5" id="KW-0325">Glycoprotein</keyword>
<evidence type="ECO:0000256" key="12">
    <source>
        <dbReference type="SAM" id="Phobius"/>
    </source>
</evidence>
<dbReference type="GO" id="GO:0000272">
    <property type="term" value="P:polysaccharide catabolic process"/>
    <property type="evidence" value="ECO:0007669"/>
    <property type="project" value="UniProtKB-KW"/>
</dbReference>
<keyword evidence="6" id="KW-0119">Carbohydrate metabolism</keyword>
<evidence type="ECO:0000256" key="11">
    <source>
        <dbReference type="ARBA" id="ARBA00043078"/>
    </source>
</evidence>
<comment type="subcellular location">
    <subcellularLocation>
        <location evidence="1">Cell membrane</location>
    </subcellularLocation>
</comment>
<evidence type="ECO:0000313" key="13">
    <source>
        <dbReference type="EMBL" id="AWM04601.1"/>
    </source>
</evidence>
<feature type="transmembrane region" description="Helical" evidence="12">
    <location>
        <begin position="492"/>
        <end position="510"/>
    </location>
</feature>
<evidence type="ECO:0000256" key="3">
    <source>
        <dbReference type="ARBA" id="ARBA00022801"/>
    </source>
</evidence>
<dbReference type="OrthoDB" id="9806824at2"/>
<keyword evidence="2" id="KW-1003">Cell membrane</keyword>
<dbReference type="GO" id="GO:0071555">
    <property type="term" value="P:cell wall organization"/>
    <property type="evidence" value="ECO:0007669"/>
    <property type="project" value="UniProtKB-KW"/>
</dbReference>
<dbReference type="InterPro" id="IPR017853">
    <property type="entry name" value="GH"/>
</dbReference>
<keyword evidence="4 12" id="KW-0472">Membrane</keyword>
<feature type="transmembrane region" description="Helical" evidence="12">
    <location>
        <begin position="355"/>
        <end position="376"/>
    </location>
</feature>
<feature type="transmembrane region" description="Helical" evidence="12">
    <location>
        <begin position="388"/>
        <end position="410"/>
    </location>
</feature>
<keyword evidence="12" id="KW-0812">Transmembrane</keyword>
<feature type="transmembrane region" description="Helical" evidence="12">
    <location>
        <begin position="516"/>
        <end position="534"/>
    </location>
</feature>
<gene>
    <name evidence="13" type="ORF">CIT40_10065</name>
</gene>
<evidence type="ECO:0000256" key="4">
    <source>
        <dbReference type="ARBA" id="ARBA00023136"/>
    </source>
</evidence>
<protein>
    <recommendedName>
        <fullName evidence="11">Endo-1,3-beta-glucanase btgC</fullName>
    </recommendedName>
    <alternativeName>
        <fullName evidence="10">Laminarinase btgC</fullName>
    </alternativeName>
</protein>
<dbReference type="KEGG" id="brq:CIT40_10065"/>
<evidence type="ECO:0000256" key="9">
    <source>
        <dbReference type="ARBA" id="ARBA00037649"/>
    </source>
</evidence>
<keyword evidence="7" id="KW-0961">Cell wall biogenesis/degradation</keyword>
<accession>A0A2U8Q3P1</accession>
<dbReference type="GO" id="GO:0016787">
    <property type="term" value="F:hydrolase activity"/>
    <property type="evidence" value="ECO:0007669"/>
    <property type="project" value="UniProtKB-KW"/>
</dbReference>
<evidence type="ECO:0000256" key="1">
    <source>
        <dbReference type="ARBA" id="ARBA00004236"/>
    </source>
</evidence>
<reference evidence="13 14" key="1">
    <citation type="journal article" date="2017" name="Syst. Appl. Microbiol.">
        <title>Soybeans inoculated with root zone soils of Canadian native legumes harbour diverse and novel Bradyrhizobium spp. that possess agricultural potential.</title>
        <authorList>
            <person name="Bromfield E.S.P."/>
            <person name="Cloutier S."/>
            <person name="Tambong J.T."/>
            <person name="Tran Thi T.V."/>
        </authorList>
    </citation>
    <scope>NUCLEOTIDE SEQUENCE [LARGE SCALE GENOMIC DNA]</scope>
    <source>
        <strain evidence="13 14">39S1MB</strain>
    </source>
</reference>
<name>A0A2U8Q3P1_9BRAD</name>
<proteinExistence type="predicted"/>
<evidence type="ECO:0000256" key="7">
    <source>
        <dbReference type="ARBA" id="ARBA00023316"/>
    </source>
</evidence>
<dbReference type="PANTHER" id="PTHR16631:SF17">
    <property type="entry name" value="GLUCAN ENDO-1,3-BETA-GLUCOSIDASE BTGC"/>
    <property type="match status" value="1"/>
</dbReference>
<feature type="transmembrane region" description="Helical" evidence="12">
    <location>
        <begin position="322"/>
        <end position="343"/>
    </location>
</feature>
<evidence type="ECO:0000256" key="5">
    <source>
        <dbReference type="ARBA" id="ARBA00023180"/>
    </source>
</evidence>
<dbReference type="AlphaFoldDB" id="A0A2U8Q3P1"/>
<organism evidence="13 14">
    <name type="scientific">Bradyrhizobium amphicarpaeae</name>
    <dbReference type="NCBI Taxonomy" id="1404768"/>
    <lineage>
        <taxon>Bacteria</taxon>
        <taxon>Pseudomonadati</taxon>
        <taxon>Pseudomonadota</taxon>
        <taxon>Alphaproteobacteria</taxon>
        <taxon>Hyphomicrobiales</taxon>
        <taxon>Nitrobacteraceae</taxon>
        <taxon>Bradyrhizobium</taxon>
    </lineage>
</organism>
<dbReference type="InterPro" id="IPR050732">
    <property type="entry name" value="Beta-glucan_modifiers"/>
</dbReference>
<reference evidence="13 14" key="2">
    <citation type="journal article" date="2019" name="Int. J. Syst. Evol. Microbiol.">
        <title>Description and complete genome sequence of Bradyrhizobium amphicarpaeae sp. nov., harbouring photosystem and nitrogen-fixation genes.</title>
        <authorList>
            <person name="Bromfield E.S.P."/>
            <person name="Cloutier S."/>
            <person name="Nguyen H.D.T."/>
        </authorList>
    </citation>
    <scope>NUCLEOTIDE SEQUENCE [LARGE SCALE GENOMIC DNA]</scope>
    <source>
        <strain evidence="13 14">39S1MB</strain>
    </source>
</reference>
<dbReference type="PANTHER" id="PTHR16631">
    <property type="entry name" value="GLUCAN 1,3-BETA-GLUCOSIDASE"/>
    <property type="match status" value="1"/>
</dbReference>
<comment type="function">
    <text evidence="9">Glucanases play a role in cell expansion during growth, in cell-cell fusion during mating, and in spore release during sporulation. This enzyme may be involved in beta-glucan degradation. Active on laminarin and lichenan.</text>
</comment>
<dbReference type="EMBL" id="CP029426">
    <property type="protein sequence ID" value="AWM04601.1"/>
    <property type="molecule type" value="Genomic_DNA"/>
</dbReference>
<feature type="transmembrane region" description="Helical" evidence="12">
    <location>
        <begin position="466"/>
        <end position="485"/>
    </location>
</feature>
<evidence type="ECO:0000313" key="14">
    <source>
        <dbReference type="Proteomes" id="UP000215884"/>
    </source>
</evidence>
<evidence type="ECO:0000256" key="2">
    <source>
        <dbReference type="ARBA" id="ARBA00022475"/>
    </source>
</evidence>